<evidence type="ECO:0000313" key="5">
    <source>
        <dbReference type="EMBL" id="WVZ10843.1"/>
    </source>
</evidence>
<dbReference type="EMBL" id="CP144696">
    <property type="protein sequence ID" value="WVZ10843.1"/>
    <property type="molecule type" value="Genomic_DNA"/>
</dbReference>
<keyword evidence="2" id="KW-0645">Protease</keyword>
<evidence type="ECO:0000256" key="1">
    <source>
        <dbReference type="ARBA" id="ARBA00005234"/>
    </source>
</evidence>
<evidence type="ECO:0000259" key="4">
    <source>
        <dbReference type="PROSITE" id="PS50600"/>
    </source>
</evidence>
<dbReference type="GO" id="GO:0006508">
    <property type="term" value="P:proteolysis"/>
    <property type="evidence" value="ECO:0007669"/>
    <property type="project" value="UniProtKB-KW"/>
</dbReference>
<dbReference type="InterPro" id="IPR003653">
    <property type="entry name" value="Peptidase_C48_C"/>
</dbReference>
<reference evidence="5 6" key="1">
    <citation type="journal article" date="2023" name="Life. Sci Alliance">
        <title>Evolutionary insights into 3D genome organization and epigenetic landscape of Vigna mungo.</title>
        <authorList>
            <person name="Junaid A."/>
            <person name="Singh B."/>
            <person name="Bhatia S."/>
        </authorList>
    </citation>
    <scope>NUCLEOTIDE SEQUENCE [LARGE SCALE GENOMIC DNA]</scope>
    <source>
        <strain evidence="5">Urdbean</strain>
    </source>
</reference>
<evidence type="ECO:0000313" key="6">
    <source>
        <dbReference type="Proteomes" id="UP001374535"/>
    </source>
</evidence>
<protein>
    <recommendedName>
        <fullName evidence="4">Ubiquitin-like protease family profile domain-containing protein</fullName>
    </recommendedName>
</protein>
<dbReference type="InterPro" id="IPR038765">
    <property type="entry name" value="Papain-like_cys_pep_sf"/>
</dbReference>
<comment type="similarity">
    <text evidence="1">Belongs to the peptidase C48 family.</text>
</comment>
<dbReference type="SUPFAM" id="SSF54001">
    <property type="entry name" value="Cysteine proteinases"/>
    <property type="match status" value="1"/>
</dbReference>
<dbReference type="GO" id="GO:0008234">
    <property type="term" value="F:cysteine-type peptidase activity"/>
    <property type="evidence" value="ECO:0007669"/>
    <property type="project" value="InterPro"/>
</dbReference>
<keyword evidence="3" id="KW-0378">Hydrolase</keyword>
<dbReference type="PROSITE" id="PS50600">
    <property type="entry name" value="ULP_PROTEASE"/>
    <property type="match status" value="1"/>
</dbReference>
<dbReference type="AlphaFoldDB" id="A0AAQ3NL00"/>
<name>A0AAQ3NL00_VIGMU</name>
<feature type="domain" description="Ubiquitin-like protease family profile" evidence="4">
    <location>
        <begin position="3"/>
        <end position="145"/>
    </location>
</feature>
<sequence length="145" mass="16905">MGQLLTTKDCSSLGPRDYVDNMVIMFASTIFMYFEKRSTGLIKRVIFSPMFATHLLNDNKKRIVNRHVWQITDYQAYFPNDLLSVQDILSANWVFIPVVHHEHWWCYALKVSTQEFFVIDSLENGIRGRVGIDRSMVCFSVDVDC</sequence>
<evidence type="ECO:0000256" key="2">
    <source>
        <dbReference type="ARBA" id="ARBA00022670"/>
    </source>
</evidence>
<dbReference type="Gene3D" id="3.40.395.10">
    <property type="entry name" value="Adenoviral Proteinase, Chain A"/>
    <property type="match status" value="1"/>
</dbReference>
<evidence type="ECO:0000256" key="3">
    <source>
        <dbReference type="ARBA" id="ARBA00022801"/>
    </source>
</evidence>
<keyword evidence="6" id="KW-1185">Reference proteome</keyword>
<proteinExistence type="inferred from homology"/>
<gene>
    <name evidence="5" type="ORF">V8G54_015373</name>
</gene>
<organism evidence="5 6">
    <name type="scientific">Vigna mungo</name>
    <name type="common">Black gram</name>
    <name type="synonym">Phaseolus mungo</name>
    <dbReference type="NCBI Taxonomy" id="3915"/>
    <lineage>
        <taxon>Eukaryota</taxon>
        <taxon>Viridiplantae</taxon>
        <taxon>Streptophyta</taxon>
        <taxon>Embryophyta</taxon>
        <taxon>Tracheophyta</taxon>
        <taxon>Spermatophyta</taxon>
        <taxon>Magnoliopsida</taxon>
        <taxon>eudicotyledons</taxon>
        <taxon>Gunneridae</taxon>
        <taxon>Pentapetalae</taxon>
        <taxon>rosids</taxon>
        <taxon>fabids</taxon>
        <taxon>Fabales</taxon>
        <taxon>Fabaceae</taxon>
        <taxon>Papilionoideae</taxon>
        <taxon>50 kb inversion clade</taxon>
        <taxon>NPAAA clade</taxon>
        <taxon>indigoferoid/millettioid clade</taxon>
        <taxon>Phaseoleae</taxon>
        <taxon>Vigna</taxon>
    </lineage>
</organism>
<dbReference type="Proteomes" id="UP001374535">
    <property type="component" value="Chromosome 5"/>
</dbReference>
<accession>A0AAQ3NL00</accession>